<comment type="caution">
    <text evidence="2">The sequence shown here is derived from an EMBL/GenBank/DDBJ whole genome shotgun (WGS) entry which is preliminary data.</text>
</comment>
<sequence length="105" mass="12129">MKHSDLPSKQDKDVKPTITNERPTKLTVLGKKRRSSLKEEKEERSTVEPEEENRTQKLPKVNRSSDDLSTEEEAFQTEFGDELSFLVENSCAMDPKPPQFMPYIT</sequence>
<protein>
    <submittedName>
        <fullName evidence="2">Uncharacterized protein</fullName>
    </submittedName>
</protein>
<dbReference type="EMBL" id="MDYQ01000313">
    <property type="protein sequence ID" value="PRP76594.1"/>
    <property type="molecule type" value="Genomic_DNA"/>
</dbReference>
<dbReference type="InParanoid" id="A0A2P6MY06"/>
<dbReference type="AlphaFoldDB" id="A0A2P6MY06"/>
<evidence type="ECO:0000256" key="1">
    <source>
        <dbReference type="SAM" id="MobiDB-lite"/>
    </source>
</evidence>
<gene>
    <name evidence="2" type="ORF">PROFUN_15003</name>
</gene>
<organism evidence="2 3">
    <name type="scientific">Planoprotostelium fungivorum</name>
    <dbReference type="NCBI Taxonomy" id="1890364"/>
    <lineage>
        <taxon>Eukaryota</taxon>
        <taxon>Amoebozoa</taxon>
        <taxon>Evosea</taxon>
        <taxon>Variosea</taxon>
        <taxon>Cavosteliida</taxon>
        <taxon>Cavosteliaceae</taxon>
        <taxon>Planoprotostelium</taxon>
    </lineage>
</organism>
<feature type="region of interest" description="Disordered" evidence="1">
    <location>
        <begin position="1"/>
        <end position="76"/>
    </location>
</feature>
<evidence type="ECO:0000313" key="2">
    <source>
        <dbReference type="EMBL" id="PRP76594.1"/>
    </source>
</evidence>
<accession>A0A2P6MY06</accession>
<feature type="compositionally biased region" description="Basic and acidic residues" evidence="1">
    <location>
        <begin position="1"/>
        <end position="15"/>
    </location>
</feature>
<proteinExistence type="predicted"/>
<keyword evidence="3" id="KW-1185">Reference proteome</keyword>
<feature type="compositionally biased region" description="Basic and acidic residues" evidence="1">
    <location>
        <begin position="36"/>
        <end position="55"/>
    </location>
</feature>
<evidence type="ECO:0000313" key="3">
    <source>
        <dbReference type="Proteomes" id="UP000241769"/>
    </source>
</evidence>
<dbReference type="Proteomes" id="UP000241769">
    <property type="component" value="Unassembled WGS sequence"/>
</dbReference>
<reference evidence="2 3" key="1">
    <citation type="journal article" date="2018" name="Genome Biol. Evol.">
        <title>Multiple Roots of Fruiting Body Formation in Amoebozoa.</title>
        <authorList>
            <person name="Hillmann F."/>
            <person name="Forbes G."/>
            <person name="Novohradska S."/>
            <person name="Ferling I."/>
            <person name="Riege K."/>
            <person name="Groth M."/>
            <person name="Westermann M."/>
            <person name="Marz M."/>
            <person name="Spaller T."/>
            <person name="Winckler T."/>
            <person name="Schaap P."/>
            <person name="Glockner G."/>
        </authorList>
    </citation>
    <scope>NUCLEOTIDE SEQUENCE [LARGE SCALE GENOMIC DNA]</scope>
    <source>
        <strain evidence="2 3">Jena</strain>
    </source>
</reference>
<name>A0A2P6MY06_9EUKA</name>